<dbReference type="RefSeq" id="WP_284306335.1">
    <property type="nucleotide sequence ID" value="NZ_BSPB01000002.1"/>
</dbReference>
<evidence type="ECO:0000256" key="11">
    <source>
        <dbReference type="SAM" id="SignalP"/>
    </source>
</evidence>
<dbReference type="PANTHER" id="PTHR34501:SF9">
    <property type="entry name" value="MAJOR OUTER MEMBRANE PROTEIN P.IA"/>
    <property type="match status" value="1"/>
</dbReference>
<keyword evidence="5" id="KW-0812">Transmembrane</keyword>
<feature type="chain" id="PRO_5046812622" evidence="11">
    <location>
        <begin position="25"/>
        <end position="332"/>
    </location>
</feature>
<evidence type="ECO:0000256" key="1">
    <source>
        <dbReference type="ARBA" id="ARBA00004571"/>
    </source>
</evidence>
<protein>
    <submittedName>
        <fullName evidence="13">Porin</fullName>
    </submittedName>
</protein>
<evidence type="ECO:0000256" key="10">
    <source>
        <dbReference type="ARBA" id="ARBA00023237"/>
    </source>
</evidence>
<dbReference type="EMBL" id="BSPB01000002">
    <property type="protein sequence ID" value="GLS12842.1"/>
    <property type="molecule type" value="Genomic_DNA"/>
</dbReference>
<keyword evidence="8" id="KW-0626">Porin</keyword>
<dbReference type="SUPFAM" id="SSF56935">
    <property type="entry name" value="Porins"/>
    <property type="match status" value="1"/>
</dbReference>
<evidence type="ECO:0000256" key="3">
    <source>
        <dbReference type="ARBA" id="ARBA00022448"/>
    </source>
</evidence>
<keyword evidence="3" id="KW-0813">Transport</keyword>
<evidence type="ECO:0000256" key="5">
    <source>
        <dbReference type="ARBA" id="ARBA00022692"/>
    </source>
</evidence>
<dbReference type="CDD" id="cd00342">
    <property type="entry name" value="gram_neg_porins"/>
    <property type="match status" value="1"/>
</dbReference>
<proteinExistence type="predicted"/>
<evidence type="ECO:0000259" key="12">
    <source>
        <dbReference type="Pfam" id="PF13609"/>
    </source>
</evidence>
<evidence type="ECO:0000256" key="4">
    <source>
        <dbReference type="ARBA" id="ARBA00022452"/>
    </source>
</evidence>
<feature type="signal peptide" evidence="11">
    <location>
        <begin position="1"/>
        <end position="24"/>
    </location>
</feature>
<comment type="caution">
    <text evidence="13">The sequence shown here is derived from an EMBL/GenBank/DDBJ whole genome shotgun (WGS) entry which is preliminary data.</text>
</comment>
<comment type="subcellular location">
    <subcellularLocation>
        <location evidence="1">Cell outer membrane</location>
        <topology evidence="1">Multi-pass membrane protein</topology>
    </subcellularLocation>
</comment>
<dbReference type="InterPro" id="IPR023614">
    <property type="entry name" value="Porin_dom_sf"/>
</dbReference>
<dbReference type="InterPro" id="IPR033900">
    <property type="entry name" value="Gram_neg_porin_domain"/>
</dbReference>
<keyword evidence="7" id="KW-0406">Ion transport</keyword>
<keyword evidence="6 11" id="KW-0732">Signal</keyword>
<name>A0ABQ6BY14_9BURK</name>
<gene>
    <name evidence="13" type="ORF">GCM10007935_02700</name>
</gene>
<comment type="subunit">
    <text evidence="2">Homotrimer.</text>
</comment>
<evidence type="ECO:0000256" key="9">
    <source>
        <dbReference type="ARBA" id="ARBA00023136"/>
    </source>
</evidence>
<evidence type="ECO:0000313" key="13">
    <source>
        <dbReference type="EMBL" id="GLS12842.1"/>
    </source>
</evidence>
<keyword evidence="14" id="KW-1185">Reference proteome</keyword>
<evidence type="ECO:0000256" key="2">
    <source>
        <dbReference type="ARBA" id="ARBA00011233"/>
    </source>
</evidence>
<evidence type="ECO:0000256" key="6">
    <source>
        <dbReference type="ARBA" id="ARBA00022729"/>
    </source>
</evidence>
<keyword evidence="10" id="KW-0998">Cell outer membrane</keyword>
<feature type="domain" description="Porin" evidence="12">
    <location>
        <begin position="11"/>
        <end position="316"/>
    </location>
</feature>
<accession>A0ABQ6BY14</accession>
<dbReference type="InterPro" id="IPR050298">
    <property type="entry name" value="Gram-neg_bact_OMP"/>
</dbReference>
<dbReference type="Pfam" id="PF13609">
    <property type="entry name" value="Porin_4"/>
    <property type="match status" value="1"/>
</dbReference>
<keyword evidence="9" id="KW-0472">Membrane</keyword>
<evidence type="ECO:0000256" key="8">
    <source>
        <dbReference type="ARBA" id="ARBA00023114"/>
    </source>
</evidence>
<dbReference type="Gene3D" id="2.40.160.10">
    <property type="entry name" value="Porin"/>
    <property type="match status" value="1"/>
</dbReference>
<evidence type="ECO:0000256" key="7">
    <source>
        <dbReference type="ARBA" id="ARBA00023065"/>
    </source>
</evidence>
<dbReference type="PANTHER" id="PTHR34501">
    <property type="entry name" value="PROTEIN YDDL-RELATED"/>
    <property type="match status" value="1"/>
</dbReference>
<reference evidence="14" key="1">
    <citation type="journal article" date="2019" name="Int. J. Syst. Evol. Microbiol.">
        <title>The Global Catalogue of Microorganisms (GCM) 10K type strain sequencing project: providing services to taxonomists for standard genome sequencing and annotation.</title>
        <authorList>
            <consortium name="The Broad Institute Genomics Platform"/>
            <consortium name="The Broad Institute Genome Sequencing Center for Infectious Disease"/>
            <person name="Wu L."/>
            <person name="Ma J."/>
        </authorList>
    </citation>
    <scope>NUCLEOTIDE SEQUENCE [LARGE SCALE GENOMIC DNA]</scope>
    <source>
        <strain evidence="14">NBRC 109341</strain>
    </source>
</reference>
<organism evidence="13 14">
    <name type="scientific">Hydrogenophaga electricum</name>
    <dbReference type="NCBI Taxonomy" id="1230953"/>
    <lineage>
        <taxon>Bacteria</taxon>
        <taxon>Pseudomonadati</taxon>
        <taxon>Pseudomonadota</taxon>
        <taxon>Betaproteobacteria</taxon>
        <taxon>Burkholderiales</taxon>
        <taxon>Comamonadaceae</taxon>
        <taxon>Hydrogenophaga</taxon>
    </lineage>
</organism>
<evidence type="ECO:0000313" key="14">
    <source>
        <dbReference type="Proteomes" id="UP001156903"/>
    </source>
</evidence>
<dbReference type="Proteomes" id="UP001156903">
    <property type="component" value="Unassembled WGS sequence"/>
</dbReference>
<keyword evidence="4" id="KW-1134">Transmembrane beta strand</keyword>
<sequence length="332" mass="34698">MKKNRLSQLGLASLLALAGMGAHAQSNVSLYGLADLSVGRTQAPGGQSTNSVDSGKMSTSYWGIGGKEDLGGGLSAVFKFEQFVRMNTGAMGRFDGDTAFSRTSSVGLSSASLGTVTFGRNSTPLFVSTLLFNAFGDSFGYSPSIRHYFSSGTVTGDTGWNQSVMYASPTFSGFRFGAIAAFKTGDAATDGKNWGLNFSYGNGPIAASLVFQDVKKDSAVAALDDTRTVQLGASYDFGAAKAFAQLGSIDNKTKDVGYDIAGLGVRVPLGAGAAIAQWSRIAPDVGSDRNTLSVGYLHTLSKRTELYAVAMSDKIDNLGTGKSYSLGIRHKF</sequence>